<dbReference type="RefSeq" id="WP_161761350.1">
    <property type="nucleotide sequence ID" value="NZ_JAAATX020000003.1"/>
</dbReference>
<dbReference type="Pfam" id="PF00072">
    <property type="entry name" value="Response_reg"/>
    <property type="match status" value="1"/>
</dbReference>
<dbReference type="Proteomes" id="UP000731907">
    <property type="component" value="Unassembled WGS sequence"/>
</dbReference>
<comment type="caution">
    <text evidence="4">The sequence shown here is derived from an EMBL/GenBank/DDBJ whole genome shotgun (WGS) entry which is preliminary data.</text>
</comment>
<accession>A0ABS6J0L6</accession>
<dbReference type="PANTHER" id="PTHR44591:SF23">
    <property type="entry name" value="CHEY SUBFAMILY"/>
    <property type="match status" value="1"/>
</dbReference>
<dbReference type="SMART" id="SM00448">
    <property type="entry name" value="REC"/>
    <property type="match status" value="1"/>
</dbReference>
<reference evidence="4 5" key="1">
    <citation type="submission" date="2021-06" db="EMBL/GenBank/DDBJ databases">
        <title>Rhodobacteraceae bacterium strain HSP-20.</title>
        <authorList>
            <person name="Chen W.-M."/>
        </authorList>
    </citation>
    <scope>NUCLEOTIDE SEQUENCE [LARGE SCALE GENOMIC DNA]</scope>
    <source>
        <strain evidence="4 5">HSP-20</strain>
    </source>
</reference>
<keyword evidence="5" id="KW-1185">Reference proteome</keyword>
<evidence type="ECO:0000259" key="3">
    <source>
        <dbReference type="PROSITE" id="PS50110"/>
    </source>
</evidence>
<dbReference type="InterPro" id="IPR001789">
    <property type="entry name" value="Sig_transdc_resp-reg_receiver"/>
</dbReference>
<evidence type="ECO:0000256" key="2">
    <source>
        <dbReference type="PROSITE-ProRule" id="PRU00169"/>
    </source>
</evidence>
<dbReference type="InterPro" id="IPR050595">
    <property type="entry name" value="Bact_response_regulator"/>
</dbReference>
<name>A0ABS6J0L6_9RHOB</name>
<dbReference type="PROSITE" id="PS50110">
    <property type="entry name" value="RESPONSE_REGULATORY"/>
    <property type="match status" value="1"/>
</dbReference>
<protein>
    <submittedName>
        <fullName evidence="4">Response regulator</fullName>
    </submittedName>
</protein>
<dbReference type="SUPFAM" id="SSF52172">
    <property type="entry name" value="CheY-like"/>
    <property type="match status" value="1"/>
</dbReference>
<dbReference type="InterPro" id="IPR011006">
    <property type="entry name" value="CheY-like_superfamily"/>
</dbReference>
<evidence type="ECO:0000313" key="5">
    <source>
        <dbReference type="Proteomes" id="UP000731907"/>
    </source>
</evidence>
<dbReference type="EMBL" id="JAAATX020000003">
    <property type="protein sequence ID" value="MBU9697309.1"/>
    <property type="molecule type" value="Genomic_DNA"/>
</dbReference>
<gene>
    <name evidence="4" type="ORF">GU927_005550</name>
</gene>
<feature type="modified residue" description="4-aspartylphosphate" evidence="2">
    <location>
        <position position="58"/>
    </location>
</feature>
<sequence length="143" mass="15746">MIGEDMARILIVEDEFLIAMCIEDELREAGHEVVGIAARYETAVAMARAERPDLAIVDVRLASVRDGIDVALTLRRELDIPSVLATGSDHLANVRRAEAAEPLGWVPKPYMPRDLARLIDRLGPAVMPCGRQDDCPEQTFGKP</sequence>
<feature type="domain" description="Response regulatory" evidence="3">
    <location>
        <begin position="8"/>
        <end position="123"/>
    </location>
</feature>
<proteinExistence type="predicted"/>
<dbReference type="PANTHER" id="PTHR44591">
    <property type="entry name" value="STRESS RESPONSE REGULATOR PROTEIN 1"/>
    <property type="match status" value="1"/>
</dbReference>
<evidence type="ECO:0000313" key="4">
    <source>
        <dbReference type="EMBL" id="MBU9697309.1"/>
    </source>
</evidence>
<organism evidence="4 5">
    <name type="scientific">Paragemmobacter amnigenus</name>
    <dbReference type="NCBI Taxonomy" id="2852097"/>
    <lineage>
        <taxon>Bacteria</taxon>
        <taxon>Pseudomonadati</taxon>
        <taxon>Pseudomonadota</taxon>
        <taxon>Alphaproteobacteria</taxon>
        <taxon>Rhodobacterales</taxon>
        <taxon>Paracoccaceae</taxon>
        <taxon>Paragemmobacter</taxon>
    </lineage>
</organism>
<keyword evidence="1 2" id="KW-0597">Phosphoprotein</keyword>
<evidence type="ECO:0000256" key="1">
    <source>
        <dbReference type="ARBA" id="ARBA00022553"/>
    </source>
</evidence>
<dbReference type="Gene3D" id="3.40.50.2300">
    <property type="match status" value="1"/>
</dbReference>